<dbReference type="PROSITE" id="PS51698">
    <property type="entry name" value="U_BOX"/>
    <property type="match status" value="1"/>
</dbReference>
<dbReference type="Pfam" id="PF12836">
    <property type="entry name" value="HHH_3"/>
    <property type="match status" value="1"/>
</dbReference>
<keyword evidence="8 9" id="KW-0505">Motor protein</keyword>
<dbReference type="SUPFAM" id="SSF52540">
    <property type="entry name" value="P-loop containing nucleoside triphosphate hydrolases"/>
    <property type="match status" value="1"/>
</dbReference>
<dbReference type="InterPro" id="IPR036961">
    <property type="entry name" value="Kinesin_motor_dom_sf"/>
</dbReference>
<evidence type="ECO:0000259" key="15">
    <source>
        <dbReference type="PROSITE" id="PS51698"/>
    </source>
</evidence>
<dbReference type="SMART" id="SM00220">
    <property type="entry name" value="S_TKc"/>
    <property type="match status" value="1"/>
</dbReference>
<dbReference type="EMBL" id="JAYDYQ010001086">
    <property type="protein sequence ID" value="KAK4492760.1"/>
    <property type="molecule type" value="Genomic_DNA"/>
</dbReference>
<dbReference type="Gene3D" id="1.10.150.280">
    <property type="entry name" value="AF1531-like domain"/>
    <property type="match status" value="1"/>
</dbReference>
<reference evidence="16 17" key="1">
    <citation type="journal article" date="2023" name="bioRxiv">
        <title>Genome report: Whole genome sequence and annotation of Penstemon davidsonii.</title>
        <authorList>
            <person name="Ostevik K.L."/>
            <person name="Alabady M."/>
            <person name="Zhang M."/>
            <person name="Rausher M.D."/>
        </authorList>
    </citation>
    <scope>NUCLEOTIDE SEQUENCE [LARGE SCALE GENOMIC DNA]</scope>
    <source>
        <strain evidence="16">DNT005</strain>
        <tissue evidence="16">Whole leaf</tissue>
    </source>
</reference>
<name>A0ABR0DV25_9LAMI</name>
<evidence type="ECO:0000256" key="11">
    <source>
        <dbReference type="SAM" id="Coils"/>
    </source>
</evidence>
<evidence type="ECO:0000256" key="9">
    <source>
        <dbReference type="PROSITE-ProRule" id="PRU00283"/>
    </source>
</evidence>
<dbReference type="InterPro" id="IPR017441">
    <property type="entry name" value="Protein_kinase_ATP_BS"/>
</dbReference>
<dbReference type="PANTHER" id="PTHR45647">
    <property type="entry name" value="OS02G0152300 PROTEIN"/>
    <property type="match status" value="1"/>
</dbReference>
<feature type="domain" description="Kinesin motor" evidence="14">
    <location>
        <begin position="1"/>
        <end position="305"/>
    </location>
</feature>
<evidence type="ECO:0000256" key="12">
    <source>
        <dbReference type="SAM" id="MobiDB-lite"/>
    </source>
</evidence>
<keyword evidence="17" id="KW-1185">Reference proteome</keyword>
<comment type="caution">
    <text evidence="16">The sequence shown here is derived from an EMBL/GenBank/DDBJ whole genome shotgun (WGS) entry which is preliminary data.</text>
</comment>
<dbReference type="InterPro" id="IPR013083">
    <property type="entry name" value="Znf_RING/FYVE/PHD"/>
</dbReference>
<evidence type="ECO:0000259" key="14">
    <source>
        <dbReference type="PROSITE" id="PS50067"/>
    </source>
</evidence>
<feature type="coiled-coil region" evidence="11">
    <location>
        <begin position="916"/>
        <end position="988"/>
    </location>
</feature>
<comment type="function">
    <text evidence="2">Functions as an E3 ubiquitin ligase.</text>
</comment>
<feature type="domain" description="Protein kinase" evidence="13">
    <location>
        <begin position="1086"/>
        <end position="1346"/>
    </location>
</feature>
<dbReference type="SMART" id="SM00504">
    <property type="entry name" value="Ubox"/>
    <property type="match status" value="1"/>
</dbReference>
<dbReference type="Gene3D" id="3.30.40.10">
    <property type="entry name" value="Zinc/RING finger domain, C3HC4 (zinc finger)"/>
    <property type="match status" value="1"/>
</dbReference>
<evidence type="ECO:0000256" key="2">
    <source>
        <dbReference type="ARBA" id="ARBA00003861"/>
    </source>
</evidence>
<evidence type="ECO:0000256" key="1">
    <source>
        <dbReference type="ARBA" id="ARBA00000900"/>
    </source>
</evidence>
<evidence type="ECO:0000256" key="4">
    <source>
        <dbReference type="ARBA" id="ARBA00008171"/>
    </source>
</evidence>
<keyword evidence="6" id="KW-0808">Transferase</keyword>
<feature type="domain" description="U-box" evidence="15">
    <location>
        <begin position="1368"/>
        <end position="1439"/>
    </location>
</feature>
<organism evidence="16 17">
    <name type="scientific">Penstemon davidsonii</name>
    <dbReference type="NCBI Taxonomy" id="160366"/>
    <lineage>
        <taxon>Eukaryota</taxon>
        <taxon>Viridiplantae</taxon>
        <taxon>Streptophyta</taxon>
        <taxon>Embryophyta</taxon>
        <taxon>Tracheophyta</taxon>
        <taxon>Spermatophyta</taxon>
        <taxon>Magnoliopsida</taxon>
        <taxon>eudicotyledons</taxon>
        <taxon>Gunneridae</taxon>
        <taxon>Pentapetalae</taxon>
        <taxon>asterids</taxon>
        <taxon>lamiids</taxon>
        <taxon>Lamiales</taxon>
        <taxon>Plantaginaceae</taxon>
        <taxon>Cheloneae</taxon>
        <taxon>Penstemon</taxon>
    </lineage>
</organism>
<evidence type="ECO:0000256" key="8">
    <source>
        <dbReference type="ARBA" id="ARBA00023175"/>
    </source>
</evidence>
<evidence type="ECO:0000259" key="13">
    <source>
        <dbReference type="PROSITE" id="PS50011"/>
    </source>
</evidence>
<dbReference type="Gene3D" id="3.40.850.10">
    <property type="entry name" value="Kinesin motor domain"/>
    <property type="match status" value="1"/>
</dbReference>
<dbReference type="SMART" id="SM00129">
    <property type="entry name" value="KISc"/>
    <property type="match status" value="1"/>
</dbReference>
<feature type="binding site" evidence="10">
    <location>
        <position position="1113"/>
    </location>
    <ligand>
        <name>ATP</name>
        <dbReference type="ChEBI" id="CHEBI:30616"/>
    </ligand>
</feature>
<dbReference type="SUPFAM" id="SSF57850">
    <property type="entry name" value="RING/U-box"/>
    <property type="match status" value="1"/>
</dbReference>
<accession>A0ABR0DV25</accession>
<feature type="region of interest" description="Disordered" evidence="12">
    <location>
        <begin position="821"/>
        <end position="841"/>
    </location>
</feature>
<dbReference type="InterPro" id="IPR051348">
    <property type="entry name" value="U-box_ubiquitin_ligases"/>
</dbReference>
<dbReference type="EC" id="2.3.2.27" evidence="5"/>
<comment type="similarity">
    <text evidence="9">Belongs to the TRAFAC class myosin-kinesin ATPase superfamily. Kinesin family.</text>
</comment>
<comment type="similarity">
    <text evidence="4">Belongs to the protein kinase superfamily. TKL Ser/Thr protein kinase family. ROCO subfamily.</text>
</comment>
<dbReference type="PROSITE" id="PS50067">
    <property type="entry name" value="KINESIN_MOTOR_2"/>
    <property type="match status" value="1"/>
</dbReference>
<dbReference type="InterPro" id="IPR003613">
    <property type="entry name" value="Ubox_domain"/>
</dbReference>
<dbReference type="PROSITE" id="PS00107">
    <property type="entry name" value="PROTEIN_KINASE_ATP"/>
    <property type="match status" value="1"/>
</dbReference>
<dbReference type="Pfam" id="PF04564">
    <property type="entry name" value="U-box"/>
    <property type="match status" value="1"/>
</dbReference>
<dbReference type="CDD" id="cd16655">
    <property type="entry name" value="RING-Ubox_WDSUB1-like"/>
    <property type="match status" value="1"/>
</dbReference>
<keyword evidence="9" id="KW-0067">ATP-binding</keyword>
<dbReference type="Pfam" id="PF07714">
    <property type="entry name" value="PK_Tyr_Ser-Thr"/>
    <property type="match status" value="1"/>
</dbReference>
<keyword evidence="7" id="KW-0833">Ubl conjugation pathway</keyword>
<evidence type="ECO:0000256" key="3">
    <source>
        <dbReference type="ARBA" id="ARBA00004906"/>
    </source>
</evidence>
<dbReference type="InterPro" id="IPR001245">
    <property type="entry name" value="Ser-Thr/Tyr_kinase_cat_dom"/>
</dbReference>
<dbReference type="InterPro" id="IPR001752">
    <property type="entry name" value="Kinesin_motor_dom"/>
</dbReference>
<evidence type="ECO:0000313" key="16">
    <source>
        <dbReference type="EMBL" id="KAK4492760.1"/>
    </source>
</evidence>
<evidence type="ECO:0000256" key="7">
    <source>
        <dbReference type="ARBA" id="ARBA00022786"/>
    </source>
</evidence>
<dbReference type="InterPro" id="IPR027417">
    <property type="entry name" value="P-loop_NTPase"/>
</dbReference>
<evidence type="ECO:0000256" key="10">
    <source>
        <dbReference type="PROSITE-ProRule" id="PRU10141"/>
    </source>
</evidence>
<protein>
    <recommendedName>
        <fullName evidence="5">RING-type E3 ubiquitin transferase</fullName>
        <ecNumber evidence="5">2.3.2.27</ecNumber>
    </recommendedName>
</protein>
<evidence type="ECO:0000256" key="5">
    <source>
        <dbReference type="ARBA" id="ARBA00012483"/>
    </source>
</evidence>
<feature type="compositionally biased region" description="Low complexity" evidence="12">
    <location>
        <begin position="821"/>
        <end position="840"/>
    </location>
</feature>
<dbReference type="InterPro" id="IPR010994">
    <property type="entry name" value="RuvA_2-like"/>
</dbReference>
<dbReference type="Gene3D" id="3.30.200.20">
    <property type="entry name" value="Phosphorylase Kinase, domain 1"/>
    <property type="match status" value="1"/>
</dbReference>
<dbReference type="SUPFAM" id="SSF47781">
    <property type="entry name" value="RuvA domain 2-like"/>
    <property type="match status" value="1"/>
</dbReference>
<gene>
    <name evidence="16" type="ORF">RD792_000079</name>
</gene>
<dbReference type="Gene3D" id="1.10.510.10">
    <property type="entry name" value="Transferase(Phosphotransferase) domain 1"/>
    <property type="match status" value="1"/>
</dbReference>
<comment type="pathway">
    <text evidence="3">Protein modification; protein ubiquitination.</text>
</comment>
<dbReference type="PRINTS" id="PR00380">
    <property type="entry name" value="KINESINHEAVY"/>
</dbReference>
<evidence type="ECO:0000256" key="6">
    <source>
        <dbReference type="ARBA" id="ARBA00022679"/>
    </source>
</evidence>
<sequence length="1439" mass="161490">MRIIGKIKGFTEQESKSLNQDSKPWITVKNPVKIESSEKSTVYFEAQSTSRKDLYELDYCYEQNEEIGMIYSREIKPLILEVFDGRNASIVALGARGSGKTYTIQGTPENPGLVMLAMSEILSKAKDLNKLVYVSLYELIHDHAYDLLDPKHPEVPVKSISEFHTIYFSQGGLQKTQKTPMDQPRNHKGLMVHISSKDDKLKTKMVNKINFVDLAGYEDSKRSSKDGIKLAESNRTNKSLYALLNVVSALNANEIRLPYRESKFTRILQDSLGRTSHVLLLTCLNASFCQDTISCVSLVSRSYRSSKQVLTDSTNRSQSSAKVNVLSSLKSGKPISEKKASCILKGRKLFHEEKRINSKLMSSNKSINQLRCLSEDTSSQKSKILTDLALVVSPFSLEEATPGKSISDVTPLVELKEDINLEKLGGQSISTSENTLLPDAINDKYTIFEEKDDSTPNAINNLDDKASNHFELANTTVENNILNKEDNEFPRLSETISQLAADLKLLNSSSQMRIKLPEVVATPYSSQLVLYKDTQDPKTPISELGLARISSPRGTFGNRSSGLKQSLVQDCLNFLNSANKEELKSLKGIGEKRATYILQMREESPVPFKSIDDLQDIGMSGKQELMGSEGEISDLDLPIHVAVGRNVKEGKLLLNWAVKNFEGRDICLVHVHQPNNLVLLLNGKLPVSKLKKQAIKACQEFIWPKMQKLIDQYLEFLSQMGEPSSEKNNCYTLLQIQADKVWIEMSNIEEGILQLITQHNIRRLIMGAAAETFNTKKLSEFNSSKAMVVCQQSPPSCHIWFICKGSLVYTRPVVSSSQLTTTSNLSSSTNNGGTLLQGTTKENKDVDSVNVQSIALPTISKEEAVATTPTTPIVGQTSQEDSTLLLKVKSPQHLSRFSSSTSSDCKFEEIETCDVRSKLEQAVKDLKNARQRALEESLRRWRAEEDAFEAIREAEAAEGLCNEEMSRNKELDEQLIRQRQEIETMKNQHGQSFKELRLIQGQKPALETQLREAYFSEKEFEVKFFQAVDLLRTFKDSRDKLQLEYDSAIREVNKVRALQTEDTIGILGMGFFGISFSDIVDATNRFNLSKKIGDGRYGSVFKGTLGHVKVAIKMLPSSGSQRDLEFKHEVEVLSRVRHPNLVTLIGACPESRSLIYEYIENGSLENYLSGIAKTRSLSWQTRIRIAIEICSTLLFLHANNTYSVHGNLKPSNILLDSNFVCKISDFGIHTLISQNEIPCKNDPEISAYIDPKAFDNRELTPESDIYSFGIVLLRLLTARPAAGVMRDVKCALERGNLDTVLDISAGDWPLENAKQLANLALSCCKKDRLDRPNLVSEVWTVLEPMRKTCTLSQLTSTLSCNESRTQQKIPSHFVCPIYQEVMKDPHIAPDGFTYEGDAIKGWFNSGHMTSPMTNMKLHNCDLLPNYALYYAIQEWEHNN</sequence>
<dbReference type="InterPro" id="IPR000719">
    <property type="entry name" value="Prot_kinase_dom"/>
</dbReference>
<proteinExistence type="inferred from homology"/>
<feature type="binding site" evidence="9">
    <location>
        <begin position="94"/>
        <end position="101"/>
    </location>
    <ligand>
        <name>ATP</name>
        <dbReference type="ChEBI" id="CHEBI:30616"/>
    </ligand>
</feature>
<dbReference type="PROSITE" id="PS50011">
    <property type="entry name" value="PROTEIN_KINASE_DOM"/>
    <property type="match status" value="1"/>
</dbReference>
<dbReference type="Pfam" id="PF00225">
    <property type="entry name" value="Kinesin"/>
    <property type="match status" value="1"/>
</dbReference>
<keyword evidence="11" id="KW-0175">Coiled coil</keyword>
<dbReference type="PANTHER" id="PTHR45647:SF22">
    <property type="entry name" value="U-BOX DOMAIN-CONTAINING PROTEIN 32"/>
    <property type="match status" value="1"/>
</dbReference>
<keyword evidence="9" id="KW-0547">Nucleotide-binding</keyword>
<comment type="catalytic activity">
    <reaction evidence="1">
        <text>S-ubiquitinyl-[E2 ubiquitin-conjugating enzyme]-L-cysteine + [acceptor protein]-L-lysine = [E2 ubiquitin-conjugating enzyme]-L-cysteine + N(6)-ubiquitinyl-[acceptor protein]-L-lysine.</text>
        <dbReference type="EC" id="2.3.2.27"/>
    </reaction>
</comment>
<dbReference type="InterPro" id="IPR011009">
    <property type="entry name" value="Kinase-like_dom_sf"/>
</dbReference>
<dbReference type="Proteomes" id="UP001291926">
    <property type="component" value="Unassembled WGS sequence"/>
</dbReference>
<feature type="coiled-coil region" evidence="11">
    <location>
        <begin position="1031"/>
        <end position="1058"/>
    </location>
</feature>
<dbReference type="CDD" id="cd01989">
    <property type="entry name" value="USP_STK_Ubox_N"/>
    <property type="match status" value="1"/>
</dbReference>
<dbReference type="SUPFAM" id="SSF56112">
    <property type="entry name" value="Protein kinase-like (PK-like)"/>
    <property type="match status" value="1"/>
</dbReference>
<evidence type="ECO:0000313" key="17">
    <source>
        <dbReference type="Proteomes" id="UP001291926"/>
    </source>
</evidence>